<dbReference type="PANTHER" id="PTHR43434">
    <property type="entry name" value="PHOSPHOGLYCOLATE PHOSPHATASE"/>
    <property type="match status" value="1"/>
</dbReference>
<dbReference type="SUPFAM" id="SSF56784">
    <property type="entry name" value="HAD-like"/>
    <property type="match status" value="1"/>
</dbReference>
<dbReference type="PANTHER" id="PTHR43434:SF1">
    <property type="entry name" value="PHOSPHOGLYCOLATE PHOSPHATASE"/>
    <property type="match status" value="1"/>
</dbReference>
<dbReference type="Proteomes" id="UP000317863">
    <property type="component" value="Unassembled WGS sequence"/>
</dbReference>
<accession>A0A544QVJ5</accession>
<name>A0A544QVJ5_9FIRM</name>
<comment type="caution">
    <text evidence="1">The sequence shown here is derived from an EMBL/GenBank/DDBJ whole genome shotgun (WGS) entry which is preliminary data.</text>
</comment>
<dbReference type="GO" id="GO:0008967">
    <property type="term" value="F:phosphoglycolate phosphatase activity"/>
    <property type="evidence" value="ECO:0007669"/>
    <property type="project" value="TreeGrafter"/>
</dbReference>
<dbReference type="Pfam" id="PF13419">
    <property type="entry name" value="HAD_2"/>
    <property type="match status" value="1"/>
</dbReference>
<dbReference type="AlphaFoldDB" id="A0A544QVJ5"/>
<dbReference type="NCBIfam" id="TIGR01549">
    <property type="entry name" value="HAD-SF-IA-v1"/>
    <property type="match status" value="1"/>
</dbReference>
<sequence>MKKVDSIIFDLDGTLWDTRDAVVNVWNEAFKEYGVDLVMTTEWMNQLMGYPCGEAMDMMLESLSDEMRNRIKTECANLETSRILEKRLGIVFDGVEEVLEKLSKDYRLFIVSNCQCGYIEAFFEINGLGKYFEDYENAERTGLSKGENNRLVIERNNLKNPIYIGDTPGDAKSAEVAGIPFVYAKYGFGKVEKFDREINDIRDLLELDIIK</sequence>
<evidence type="ECO:0000313" key="1">
    <source>
        <dbReference type="EMBL" id="TQQ84696.1"/>
    </source>
</evidence>
<dbReference type="InterPro" id="IPR036412">
    <property type="entry name" value="HAD-like_sf"/>
</dbReference>
<dbReference type="InterPro" id="IPR023198">
    <property type="entry name" value="PGP-like_dom2"/>
</dbReference>
<dbReference type="SFLD" id="SFLDG01129">
    <property type="entry name" value="C1.5:_HAD__Beta-PGM__Phosphata"/>
    <property type="match status" value="1"/>
</dbReference>
<protein>
    <submittedName>
        <fullName evidence="1">HAD family hydrolase</fullName>
    </submittedName>
</protein>
<proteinExistence type="predicted"/>
<dbReference type="SFLD" id="SFLDS00003">
    <property type="entry name" value="Haloacid_Dehalogenase"/>
    <property type="match status" value="1"/>
</dbReference>
<keyword evidence="2" id="KW-1185">Reference proteome</keyword>
<dbReference type="InterPro" id="IPR041492">
    <property type="entry name" value="HAD_2"/>
</dbReference>
<dbReference type="OrthoDB" id="9792518at2"/>
<dbReference type="InterPro" id="IPR006439">
    <property type="entry name" value="HAD-SF_hydro_IA"/>
</dbReference>
<dbReference type="GO" id="GO:0006281">
    <property type="term" value="P:DNA repair"/>
    <property type="evidence" value="ECO:0007669"/>
    <property type="project" value="TreeGrafter"/>
</dbReference>
<organism evidence="1 2">
    <name type="scientific">Peptacetobacter hominis</name>
    <dbReference type="NCBI Taxonomy" id="2743610"/>
    <lineage>
        <taxon>Bacteria</taxon>
        <taxon>Bacillati</taxon>
        <taxon>Bacillota</taxon>
        <taxon>Clostridia</taxon>
        <taxon>Peptostreptococcales</taxon>
        <taxon>Peptostreptococcaceae</taxon>
        <taxon>Peptacetobacter</taxon>
    </lineage>
</organism>
<gene>
    <name evidence="1" type="ORF">EXD82_05770</name>
</gene>
<dbReference type="Gene3D" id="1.10.150.240">
    <property type="entry name" value="Putative phosphatase, domain 2"/>
    <property type="match status" value="1"/>
</dbReference>
<keyword evidence="1" id="KW-0378">Hydrolase</keyword>
<evidence type="ECO:0000313" key="2">
    <source>
        <dbReference type="Proteomes" id="UP000317863"/>
    </source>
</evidence>
<dbReference type="RefSeq" id="WP_142535967.1">
    <property type="nucleotide sequence ID" value="NZ_SGJB01000008.1"/>
</dbReference>
<dbReference type="InterPro" id="IPR023214">
    <property type="entry name" value="HAD_sf"/>
</dbReference>
<dbReference type="EMBL" id="SGJB01000008">
    <property type="protein sequence ID" value="TQQ84696.1"/>
    <property type="molecule type" value="Genomic_DNA"/>
</dbReference>
<dbReference type="Gene3D" id="3.40.50.1000">
    <property type="entry name" value="HAD superfamily/HAD-like"/>
    <property type="match status" value="1"/>
</dbReference>
<dbReference type="InterPro" id="IPR050155">
    <property type="entry name" value="HAD-like_hydrolase_sf"/>
</dbReference>
<reference evidence="1 2" key="1">
    <citation type="submission" date="2019-02" db="EMBL/GenBank/DDBJ databases">
        <title>Peptostreptococcaceae bacterium ZHW00191 nov., a new bacterium isolated from the human gut.</title>
        <authorList>
            <person name="Zhou H.-W."/>
            <person name="Chen X.-J."/>
        </authorList>
    </citation>
    <scope>NUCLEOTIDE SEQUENCE [LARGE SCALE GENOMIC DNA]</scope>
    <source>
        <strain evidence="1 2">ZHW00191</strain>
    </source>
</reference>